<dbReference type="AlphaFoldDB" id="F0NYK4"/>
<feature type="domain" description="GyrI-like small molecule binding" evidence="1">
    <location>
        <begin position="187"/>
        <end position="339"/>
    </location>
</feature>
<protein>
    <recommendedName>
        <fullName evidence="1">GyrI-like small molecule binding domain-containing protein</fullName>
    </recommendedName>
</protein>
<dbReference type="Proteomes" id="UP000008641">
    <property type="component" value="Chromosome"/>
</dbReference>
<dbReference type="SUPFAM" id="SSF55961">
    <property type="entry name" value="Bet v1-like"/>
    <property type="match status" value="1"/>
</dbReference>
<dbReference type="HOGENOM" id="CLU_806276_0_0_10"/>
<reference evidence="2 3" key="1">
    <citation type="journal article" date="2011" name="Stand. Genomic Sci.">
        <title>Complete genome sequence of Weeksella virosa type strain (9751).</title>
        <authorList>
            <person name="Lang E."/>
            <person name="Teshima H."/>
            <person name="Lucas S."/>
            <person name="Lapidus A."/>
            <person name="Hammon N."/>
            <person name="Deshpande S."/>
            <person name="Nolan M."/>
            <person name="Cheng J.F."/>
            <person name="Pitluck S."/>
            <person name="Liolios K."/>
            <person name="Pagani I."/>
            <person name="Mikhailova N."/>
            <person name="Ivanova N."/>
            <person name="Mavromatis K."/>
            <person name="Pati A."/>
            <person name="Tapia R."/>
            <person name="Han C."/>
            <person name="Goodwin L."/>
            <person name="Chen A."/>
            <person name="Palaniappan K."/>
            <person name="Land M."/>
            <person name="Hauser L."/>
            <person name="Chang Y.J."/>
            <person name="Jeffries C.D."/>
            <person name="Brambilla E.M."/>
            <person name="Kopitz M."/>
            <person name="Rohde M."/>
            <person name="Goker M."/>
            <person name="Tindall B.J."/>
            <person name="Detter J.C."/>
            <person name="Woyke T."/>
            <person name="Bristow J."/>
            <person name="Eisen J.A."/>
            <person name="Markowitz V."/>
            <person name="Hugenholtz P."/>
            <person name="Klenk H.P."/>
            <person name="Kyrpides N.C."/>
        </authorList>
    </citation>
    <scope>NUCLEOTIDE SEQUENCE [LARGE SCALE GENOMIC DNA]</scope>
    <source>
        <strain evidence="3">ATCC 43766 / DSM 16922 / JCM 21250 / NBRC 16016 / NCTC 11634 / CL345/78</strain>
    </source>
</reference>
<proteinExistence type="predicted"/>
<dbReference type="RefSeq" id="WP_013597516.1">
    <property type="nucleotide sequence ID" value="NC_015144.1"/>
</dbReference>
<dbReference type="eggNOG" id="COG4978">
    <property type="taxonomic scope" value="Bacteria"/>
</dbReference>
<evidence type="ECO:0000259" key="1">
    <source>
        <dbReference type="Pfam" id="PF06445"/>
    </source>
</evidence>
<accession>F0NYK4</accession>
<dbReference type="InterPro" id="IPR029442">
    <property type="entry name" value="GyrI-like"/>
</dbReference>
<sequence>MKQLSLLLAIFIALILVLPIFLPKTEIGEYELELDAPVGLVYEEFNNLQNFSQWEDFMADDEEVKKEISPNPRDINAYLRWQSEKSDIGNGELKIVDNSINEFVLYEVDNSGWTENGTLLVTFEATNNSKTIIKVRYESQKMPYLYRWYNLFQREDNKIEKSLNQLDEYVKTDLKKQRKEGKLIVGEYQIYDMPDKSLIAMKSESNLNEKKILSKIDESFEAIYDVLVNKEEEWHMDLGFPTIYYSTWDTIKKHTTFYSGIPFNENFPMNKKLQKVIIPKGKYLLTLHIGPRSKKAITMTLMRKYAESQQLKLGEKYWEVFLNDPKETDSLLLQSRIYYEIREPKKIK</sequence>
<dbReference type="STRING" id="865938.Weevi_0405"/>
<evidence type="ECO:0000313" key="2">
    <source>
        <dbReference type="EMBL" id="ADX67124.1"/>
    </source>
</evidence>
<dbReference type="Gene3D" id="3.20.80.10">
    <property type="entry name" value="Regulatory factor, effector binding domain"/>
    <property type="match status" value="1"/>
</dbReference>
<gene>
    <name evidence="2" type="ordered locus">Weevi_0405</name>
</gene>
<dbReference type="OrthoDB" id="1452329at2"/>
<dbReference type="KEGG" id="wvi:Weevi_0405"/>
<organism evidence="2 3">
    <name type="scientific">Weeksella virosa (strain ATCC 43766 / DSM 16922 / JCM 21250 / CCUG 30538 / CDC 9751 / IAM 14551 / NBRC 16016 / NCTC 11634 / CL345/78)</name>
    <dbReference type="NCBI Taxonomy" id="865938"/>
    <lineage>
        <taxon>Bacteria</taxon>
        <taxon>Pseudomonadati</taxon>
        <taxon>Bacteroidota</taxon>
        <taxon>Flavobacteriia</taxon>
        <taxon>Flavobacteriales</taxon>
        <taxon>Weeksellaceae</taxon>
        <taxon>Weeksella</taxon>
    </lineage>
</organism>
<evidence type="ECO:0000313" key="3">
    <source>
        <dbReference type="Proteomes" id="UP000008641"/>
    </source>
</evidence>
<dbReference type="SUPFAM" id="SSF55136">
    <property type="entry name" value="Probable bacterial effector-binding domain"/>
    <property type="match status" value="1"/>
</dbReference>
<name>F0NYK4_WEEVC</name>
<keyword evidence="3" id="KW-1185">Reference proteome</keyword>
<dbReference type="InterPro" id="IPR011256">
    <property type="entry name" value="Reg_factor_effector_dom_sf"/>
</dbReference>
<dbReference type="EMBL" id="CP002455">
    <property type="protein sequence ID" value="ADX67124.1"/>
    <property type="molecule type" value="Genomic_DNA"/>
</dbReference>
<dbReference type="Pfam" id="PF06445">
    <property type="entry name" value="GyrI-like"/>
    <property type="match status" value="1"/>
</dbReference>
<reference evidence="3" key="2">
    <citation type="journal article" date="2011" name="Stand. Genomic Sci.">
        <title>Complete genome sequence of Weeksella virosa type strain (9751T).</title>
        <authorList>
            <person name="Lang E."/>
            <person name="Teshima H."/>
            <person name="Lucas S."/>
            <person name="Lapidus A."/>
            <person name="Hammon N."/>
            <person name="Deshpande S."/>
            <person name="Nolan M."/>
            <person name="Cheng J."/>
            <person name="Pitluck S."/>
            <person name="Liolios K."/>
            <person name="Pagani I."/>
            <person name="Mikhailova N."/>
            <person name="Ivanova N."/>
            <person name="Mavromatis K."/>
            <person name="Pati A."/>
            <person name="Tapia R."/>
            <person name="Han C."/>
            <person name="Goodwin L."/>
            <person name="Chen A."/>
            <person name="Palaniappan K."/>
            <person name="Land M."/>
            <person name="Hauser L."/>
            <person name="Chang Y."/>
            <person name="Jeffries C."/>
            <person name="Brambilla E."/>
            <person name="Kopitz M."/>
            <person name="Rohde M."/>
            <person name="Goker M."/>
            <person name="Tindall B."/>
            <person name="Detter J."/>
            <person name="Woyke T."/>
            <person name="Bristow J."/>
            <person name="Eisen J."/>
            <person name="Markowitz V."/>
            <person name="Hugenholtz P."/>
            <person name="Klenk H."/>
            <person name="Kyrpides N."/>
        </authorList>
    </citation>
    <scope>NUCLEOTIDE SEQUENCE [LARGE SCALE GENOMIC DNA]</scope>
    <source>
        <strain evidence="3">ATCC 43766 / DSM 16922 / JCM 21250 / NBRC 16016 / NCTC 11634 / CL345/78</strain>
    </source>
</reference>